<feature type="non-terminal residue" evidence="1">
    <location>
        <position position="1"/>
    </location>
</feature>
<name>A0A1F4U1M0_UNCW3</name>
<accession>A0A1F4U1M0</accession>
<reference evidence="1 2" key="1">
    <citation type="journal article" date="2016" name="Nat. Commun.">
        <title>Thousands of microbial genomes shed light on interconnected biogeochemical processes in an aquifer system.</title>
        <authorList>
            <person name="Anantharaman K."/>
            <person name="Brown C.T."/>
            <person name="Hug L.A."/>
            <person name="Sharon I."/>
            <person name="Castelle C.J."/>
            <person name="Probst A.J."/>
            <person name="Thomas B.C."/>
            <person name="Singh A."/>
            <person name="Wilkins M.J."/>
            <person name="Karaoz U."/>
            <person name="Brodie E.L."/>
            <person name="Williams K.H."/>
            <person name="Hubbard S.S."/>
            <person name="Banfield J.F."/>
        </authorList>
    </citation>
    <scope>NUCLEOTIDE SEQUENCE [LARGE SCALE GENOMIC DNA]</scope>
</reference>
<protein>
    <recommendedName>
        <fullName evidence="3">Metallo-beta-lactamase domain-containing protein</fullName>
    </recommendedName>
</protein>
<dbReference type="PIRSF" id="PIRSF004944">
    <property type="entry name" value="UCP004944_hydrls"/>
    <property type="match status" value="1"/>
</dbReference>
<evidence type="ECO:0008006" key="3">
    <source>
        <dbReference type="Google" id="ProtNLM"/>
    </source>
</evidence>
<gene>
    <name evidence="1" type="ORF">A2Y85_08240</name>
</gene>
<sequence length="281" mass="32010">PVASDSLGVRSMATYVETKDVKIFIDPGVAVSPDRYSLPPHHFELDRHREMWQAIKQWVSIADIVIVTHYHYDHHNPDDPTLYDNKDIYLKHPRENINPSQQERATALLALIEQRARSITLTDNHKCEIGNTRIVFSPPVGHGILPKLGYVTEVLVEEDEKFLFSSDVQGPLNNEAMQFIIESSPDILYVDGPATYLLGSHYKKSDINNAIENLSKVILSTNVKTVIIDHHLMRDLNWNEYIDILSKVKPHVRIVTAAGYCGRQEEPLEALRQQLYIGQVV</sequence>
<dbReference type="InterPro" id="IPR014426">
    <property type="entry name" value="UPF0282_hydrls"/>
</dbReference>
<proteinExistence type="inferred from homology"/>
<dbReference type="HAMAP" id="MF_01406">
    <property type="entry name" value="UPF0282"/>
    <property type="match status" value="1"/>
</dbReference>
<dbReference type="InterPro" id="IPR036866">
    <property type="entry name" value="RibonucZ/Hydroxyglut_hydro"/>
</dbReference>
<comment type="caution">
    <text evidence="1">The sequence shown here is derived from an EMBL/GenBank/DDBJ whole genome shotgun (WGS) entry which is preliminary data.</text>
</comment>
<dbReference type="PANTHER" id="PTHR43546:SF4">
    <property type="entry name" value="UPF0282 PROTEIN MJ1629"/>
    <property type="match status" value="1"/>
</dbReference>
<evidence type="ECO:0000313" key="2">
    <source>
        <dbReference type="Proteomes" id="UP000177025"/>
    </source>
</evidence>
<dbReference type="EMBL" id="MEUM01000167">
    <property type="protein sequence ID" value="OGC38779.1"/>
    <property type="molecule type" value="Genomic_DNA"/>
</dbReference>
<dbReference type="SUPFAM" id="SSF56281">
    <property type="entry name" value="Metallo-hydrolase/oxidoreductase"/>
    <property type="match status" value="1"/>
</dbReference>
<dbReference type="InterPro" id="IPR050114">
    <property type="entry name" value="UPF0173_UPF0282_UlaG_hydrolase"/>
</dbReference>
<organism evidence="1 2">
    <name type="scientific">candidate division WOR-3 bacterium RBG_13_43_14</name>
    <dbReference type="NCBI Taxonomy" id="1802590"/>
    <lineage>
        <taxon>Bacteria</taxon>
        <taxon>Bacteria division WOR-3</taxon>
    </lineage>
</organism>
<dbReference type="Gene3D" id="3.60.15.10">
    <property type="entry name" value="Ribonuclease Z/Hydroxyacylglutathione hydrolase-like"/>
    <property type="match status" value="1"/>
</dbReference>
<evidence type="ECO:0000313" key="1">
    <source>
        <dbReference type="EMBL" id="OGC38779.1"/>
    </source>
</evidence>
<dbReference type="Proteomes" id="UP000177025">
    <property type="component" value="Unassembled WGS sequence"/>
</dbReference>
<dbReference type="PANTHER" id="PTHR43546">
    <property type="entry name" value="UPF0173 METAL-DEPENDENT HYDROLASE MJ1163-RELATED"/>
    <property type="match status" value="1"/>
</dbReference>
<dbReference type="AlphaFoldDB" id="A0A1F4U1M0"/>